<evidence type="ECO:0000313" key="1">
    <source>
        <dbReference type="EMBL" id="GFS23219.1"/>
    </source>
</evidence>
<sequence length="99" mass="11610">MSQFAGHKAIRNALDTESLDDRRVKHTLHAADHEEIKAHIERYHLCAHHYRREHTPLRRYLPSDVSIANTHKIWRCGLYRACKLLTALLKSWFLGAVSR</sequence>
<dbReference type="Proteomes" id="UP000762676">
    <property type="component" value="Unassembled WGS sequence"/>
</dbReference>
<reference evidence="1 2" key="1">
    <citation type="journal article" date="2021" name="Elife">
        <title>Chloroplast acquisition without the gene transfer in kleptoplastic sea slugs, Plakobranchus ocellatus.</title>
        <authorList>
            <person name="Maeda T."/>
            <person name="Takahashi S."/>
            <person name="Yoshida T."/>
            <person name="Shimamura S."/>
            <person name="Takaki Y."/>
            <person name="Nagai Y."/>
            <person name="Toyoda A."/>
            <person name="Suzuki Y."/>
            <person name="Arimoto A."/>
            <person name="Ishii H."/>
            <person name="Satoh N."/>
            <person name="Nishiyama T."/>
            <person name="Hasebe M."/>
            <person name="Maruyama T."/>
            <person name="Minagawa J."/>
            <person name="Obokata J."/>
            <person name="Shigenobu S."/>
        </authorList>
    </citation>
    <scope>NUCLEOTIDE SEQUENCE [LARGE SCALE GENOMIC DNA]</scope>
</reference>
<dbReference type="AlphaFoldDB" id="A0AAV4JKG2"/>
<protein>
    <submittedName>
        <fullName evidence="1">Uncharacterized protein</fullName>
    </submittedName>
</protein>
<keyword evidence="2" id="KW-1185">Reference proteome</keyword>
<name>A0AAV4JKG2_9GAST</name>
<gene>
    <name evidence="1" type="ORF">ElyMa_006971400</name>
</gene>
<dbReference type="EMBL" id="BMAT01013933">
    <property type="protein sequence ID" value="GFS23219.1"/>
    <property type="molecule type" value="Genomic_DNA"/>
</dbReference>
<evidence type="ECO:0000313" key="2">
    <source>
        <dbReference type="Proteomes" id="UP000762676"/>
    </source>
</evidence>
<organism evidence="1 2">
    <name type="scientific">Elysia marginata</name>
    <dbReference type="NCBI Taxonomy" id="1093978"/>
    <lineage>
        <taxon>Eukaryota</taxon>
        <taxon>Metazoa</taxon>
        <taxon>Spiralia</taxon>
        <taxon>Lophotrochozoa</taxon>
        <taxon>Mollusca</taxon>
        <taxon>Gastropoda</taxon>
        <taxon>Heterobranchia</taxon>
        <taxon>Euthyneura</taxon>
        <taxon>Panpulmonata</taxon>
        <taxon>Sacoglossa</taxon>
        <taxon>Placobranchoidea</taxon>
        <taxon>Plakobranchidae</taxon>
        <taxon>Elysia</taxon>
    </lineage>
</organism>
<proteinExistence type="predicted"/>
<comment type="caution">
    <text evidence="1">The sequence shown here is derived from an EMBL/GenBank/DDBJ whole genome shotgun (WGS) entry which is preliminary data.</text>
</comment>
<accession>A0AAV4JKG2</accession>